<dbReference type="Proteomes" id="UP000515913">
    <property type="component" value="Chromosome"/>
</dbReference>
<evidence type="ECO:0000256" key="1">
    <source>
        <dbReference type="ARBA" id="ARBA00022679"/>
    </source>
</evidence>
<dbReference type="Gene3D" id="3.40.50.2000">
    <property type="entry name" value="Glycogen Phosphorylase B"/>
    <property type="match status" value="2"/>
</dbReference>
<dbReference type="RefSeq" id="WP_187422629.1">
    <property type="nucleotide sequence ID" value="NZ_CP060637.1"/>
</dbReference>
<dbReference type="CDD" id="cd03801">
    <property type="entry name" value="GT4_PimA-like"/>
    <property type="match status" value="1"/>
</dbReference>
<evidence type="ECO:0000259" key="2">
    <source>
        <dbReference type="Pfam" id="PF00534"/>
    </source>
</evidence>
<evidence type="ECO:0000313" key="3">
    <source>
        <dbReference type="EMBL" id="QNM14468.1"/>
    </source>
</evidence>
<reference evidence="3 4" key="1">
    <citation type="submission" date="2020-08" db="EMBL/GenBank/DDBJ databases">
        <authorList>
            <person name="Liu C."/>
            <person name="Sun Q."/>
        </authorList>
    </citation>
    <scope>NUCLEOTIDE SEQUENCE [LARGE SCALE GENOMIC DNA]</scope>
    <source>
        <strain evidence="3 4">NSJ-57</strain>
    </source>
</reference>
<dbReference type="GO" id="GO:0016757">
    <property type="term" value="F:glycosyltransferase activity"/>
    <property type="evidence" value="ECO:0007669"/>
    <property type="project" value="InterPro"/>
</dbReference>
<sequence>MKKKFLHIHDEFEYTWLGKDNGMIPIYMSEVCGYNSYILTNDIKHELPDVFRSVHIVKVKRLFTKIGNFAYFIKLLRRLNIFRYLIKNAKEIDVLMLFHISRCSYWYAFVYKLLNKTGKVYIKADFNLEVYQKEIGRLNSRSRNFKDFFKKRNEIAEYKKRKKLVTMVDLISYETEDSYNEMKYSYAGVDTKGKVIYLPNGYDNLEIERNYKIKNMDNKKNIILTVGRLGTEAKNTEFLLESLKKIDFKDWKFYFVGSETKEFRIYKDNFFNKYPYLKEKILFLGEIKDRKKLYSLYNEAKVFVLPSKWESFGIVMVEAMAFGEYIITSNTCAANDITKNGEIGKIISIDEDKELVNSIQDVINNKIDLKLKYDKTLEYVKKFRYENIIKNLNEGLK</sequence>
<dbReference type="SUPFAM" id="SSF53756">
    <property type="entry name" value="UDP-Glycosyltransferase/glycogen phosphorylase"/>
    <property type="match status" value="1"/>
</dbReference>
<dbReference type="AlphaFoldDB" id="A0A7G9GUI6"/>
<dbReference type="PANTHER" id="PTHR46401:SF2">
    <property type="entry name" value="GLYCOSYLTRANSFERASE WBBK-RELATED"/>
    <property type="match status" value="1"/>
</dbReference>
<name>A0A7G9GUI6_9FUSO</name>
<protein>
    <submittedName>
        <fullName evidence="3">Glycosyltransferase family 4 protein</fullName>
    </submittedName>
</protein>
<dbReference type="GO" id="GO:0009103">
    <property type="term" value="P:lipopolysaccharide biosynthetic process"/>
    <property type="evidence" value="ECO:0007669"/>
    <property type="project" value="TreeGrafter"/>
</dbReference>
<dbReference type="Pfam" id="PF00534">
    <property type="entry name" value="Glycos_transf_1"/>
    <property type="match status" value="1"/>
</dbReference>
<dbReference type="KEGG" id="fho:H9Q81_05615"/>
<accession>A0A7G9GUI6</accession>
<keyword evidence="1 3" id="KW-0808">Transferase</keyword>
<organism evidence="3 4">
    <name type="scientific">Fusobacterium hominis</name>
    <dbReference type="NCBI Taxonomy" id="2764326"/>
    <lineage>
        <taxon>Bacteria</taxon>
        <taxon>Fusobacteriati</taxon>
        <taxon>Fusobacteriota</taxon>
        <taxon>Fusobacteriia</taxon>
        <taxon>Fusobacteriales</taxon>
        <taxon>Fusobacteriaceae</taxon>
        <taxon>Fusobacterium</taxon>
    </lineage>
</organism>
<dbReference type="PANTHER" id="PTHR46401">
    <property type="entry name" value="GLYCOSYLTRANSFERASE WBBK-RELATED"/>
    <property type="match status" value="1"/>
</dbReference>
<evidence type="ECO:0000313" key="4">
    <source>
        <dbReference type="Proteomes" id="UP000515913"/>
    </source>
</evidence>
<dbReference type="EMBL" id="CP060637">
    <property type="protein sequence ID" value="QNM14468.1"/>
    <property type="molecule type" value="Genomic_DNA"/>
</dbReference>
<proteinExistence type="predicted"/>
<gene>
    <name evidence="3" type="ORF">H9Q81_05615</name>
</gene>
<feature type="domain" description="Glycosyl transferase family 1" evidence="2">
    <location>
        <begin position="208"/>
        <end position="368"/>
    </location>
</feature>
<keyword evidence="4" id="KW-1185">Reference proteome</keyword>
<dbReference type="InterPro" id="IPR001296">
    <property type="entry name" value="Glyco_trans_1"/>
</dbReference>